<accession>A0A1C6U362</accession>
<dbReference type="EMBL" id="FMIA01000002">
    <property type="protein sequence ID" value="SCL48457.1"/>
    <property type="molecule type" value="Genomic_DNA"/>
</dbReference>
<sequence>MSDYYKVIVDAGHELAASTRNLGALSSNTFNAARSLGRVDLLSADAEIAKLLAQSKLKGVIIGAVATGGIIAVATGGIIAAVKSAPYVKDWFNDLKSKSSGNSEMSEGESQPALDGAAAKNFSQQVEASLDDLRTDMSSEEAQRRLAMIMIAAAFIADQMRTLSRARVEDADAAPELKSALERLSALDLTDTLNRMLEANSSLLSDETTAALMKIFEGGRFIEGEYLPLRNDKIKDALRLTEGEE</sequence>
<dbReference type="AlphaFoldDB" id="A0A1C6U362"/>
<evidence type="ECO:0000313" key="3">
    <source>
        <dbReference type="Proteomes" id="UP000198937"/>
    </source>
</evidence>
<evidence type="ECO:0000313" key="2">
    <source>
        <dbReference type="EMBL" id="SCL48457.1"/>
    </source>
</evidence>
<organism evidence="2 3">
    <name type="scientific">Micromonospora yangpuensis</name>
    <dbReference type="NCBI Taxonomy" id="683228"/>
    <lineage>
        <taxon>Bacteria</taxon>
        <taxon>Bacillati</taxon>
        <taxon>Actinomycetota</taxon>
        <taxon>Actinomycetes</taxon>
        <taxon>Micromonosporales</taxon>
        <taxon>Micromonosporaceae</taxon>
        <taxon>Micromonospora</taxon>
    </lineage>
</organism>
<proteinExistence type="predicted"/>
<feature type="transmembrane region" description="Helical" evidence="1">
    <location>
        <begin position="60"/>
        <end position="82"/>
    </location>
</feature>
<reference evidence="2 3" key="1">
    <citation type="submission" date="2016-06" db="EMBL/GenBank/DDBJ databases">
        <authorList>
            <person name="Kjaerup R.B."/>
            <person name="Dalgaard T.S."/>
            <person name="Juul-Madsen H.R."/>
        </authorList>
    </citation>
    <scope>NUCLEOTIDE SEQUENCE [LARGE SCALE GENOMIC DNA]</scope>
    <source>
        <strain evidence="2 3">DSM 45577</strain>
    </source>
</reference>
<dbReference type="STRING" id="683228.GA0070617_0882"/>
<keyword evidence="1" id="KW-0812">Transmembrane</keyword>
<protein>
    <submittedName>
        <fullName evidence="2">Uncharacterized protein</fullName>
    </submittedName>
</protein>
<dbReference type="Proteomes" id="UP000198937">
    <property type="component" value="Unassembled WGS sequence"/>
</dbReference>
<dbReference type="RefSeq" id="WP_139135568.1">
    <property type="nucleotide sequence ID" value="NZ_BMMJ01000001.1"/>
</dbReference>
<name>A0A1C6U362_9ACTN</name>
<dbReference type="OrthoDB" id="4095335at2"/>
<keyword evidence="1" id="KW-1133">Transmembrane helix</keyword>
<gene>
    <name evidence="2" type="ORF">GA0070617_0882</name>
</gene>
<keyword evidence="3" id="KW-1185">Reference proteome</keyword>
<evidence type="ECO:0000256" key="1">
    <source>
        <dbReference type="SAM" id="Phobius"/>
    </source>
</evidence>
<keyword evidence="1" id="KW-0472">Membrane</keyword>